<reference evidence="1" key="1">
    <citation type="submission" date="2020-09" db="EMBL/GenBank/DDBJ databases">
        <authorList>
            <person name="Kim M.K."/>
        </authorList>
    </citation>
    <scope>NUCLEOTIDE SEQUENCE</scope>
    <source>
        <strain evidence="1">BT702</strain>
    </source>
</reference>
<dbReference type="CDD" id="cd19166">
    <property type="entry name" value="HemeO-bac"/>
    <property type="match status" value="1"/>
</dbReference>
<dbReference type="RefSeq" id="WP_190890609.1">
    <property type="nucleotide sequence ID" value="NZ_JACWZY010000029.1"/>
</dbReference>
<protein>
    <submittedName>
        <fullName evidence="1">Biliverdin-producing heme oxygenase</fullName>
    </submittedName>
</protein>
<organism evidence="1 2">
    <name type="scientific">Spirosoma profusum</name>
    <dbReference type="NCBI Taxonomy" id="2771354"/>
    <lineage>
        <taxon>Bacteria</taxon>
        <taxon>Pseudomonadati</taxon>
        <taxon>Bacteroidota</taxon>
        <taxon>Cytophagia</taxon>
        <taxon>Cytophagales</taxon>
        <taxon>Cytophagaceae</taxon>
        <taxon>Spirosoma</taxon>
    </lineage>
</organism>
<sequence length="190" mass="21442">MTSLPERLKSETRPLHEQTEQLLYSESLRSGTLSASQYQHLLRTHLAYHQALETAIDQHPDFFEQYRPDSRRKTPWLLADIGTTLTDTTLPANEFTNWSPFALLGAAYVGEGSMLGGKTVWHLLQQSSALASLLPTARFYKGYGADTGQQWRDFGAFLTQQGADKPDEVVEGARQAFLTYQNLFRWTAGK</sequence>
<dbReference type="AlphaFoldDB" id="A0A926Y0H4"/>
<keyword evidence="2" id="KW-1185">Reference proteome</keyword>
<proteinExistence type="predicted"/>
<dbReference type="Pfam" id="PF01126">
    <property type="entry name" value="Heme_oxygenase"/>
    <property type="match status" value="1"/>
</dbReference>
<dbReference type="SUPFAM" id="SSF48613">
    <property type="entry name" value="Heme oxygenase-like"/>
    <property type="match status" value="1"/>
</dbReference>
<dbReference type="GO" id="GO:0006788">
    <property type="term" value="P:heme oxidation"/>
    <property type="evidence" value="ECO:0007669"/>
    <property type="project" value="InterPro"/>
</dbReference>
<evidence type="ECO:0000313" key="1">
    <source>
        <dbReference type="EMBL" id="MBD2704212.1"/>
    </source>
</evidence>
<name>A0A926Y0H4_9BACT</name>
<gene>
    <name evidence="1" type="ORF">IC229_26450</name>
</gene>
<evidence type="ECO:0000313" key="2">
    <source>
        <dbReference type="Proteomes" id="UP000598820"/>
    </source>
</evidence>
<comment type="caution">
    <text evidence="1">The sequence shown here is derived from an EMBL/GenBank/DDBJ whole genome shotgun (WGS) entry which is preliminary data.</text>
</comment>
<dbReference type="EMBL" id="JACWZY010000029">
    <property type="protein sequence ID" value="MBD2704212.1"/>
    <property type="molecule type" value="Genomic_DNA"/>
</dbReference>
<dbReference type="InterPro" id="IPR016053">
    <property type="entry name" value="Haem_Oase-like"/>
</dbReference>
<dbReference type="Proteomes" id="UP000598820">
    <property type="component" value="Unassembled WGS sequence"/>
</dbReference>
<accession>A0A926Y0H4</accession>
<dbReference type="Gene3D" id="1.20.910.10">
    <property type="entry name" value="Heme oxygenase-like"/>
    <property type="match status" value="1"/>
</dbReference>
<dbReference type="GO" id="GO:0004392">
    <property type="term" value="F:heme oxygenase (decyclizing) activity"/>
    <property type="evidence" value="ECO:0007669"/>
    <property type="project" value="InterPro"/>
</dbReference>
<dbReference type="InterPro" id="IPR016084">
    <property type="entry name" value="Haem_Oase-like_multi-hlx"/>
</dbReference>